<name>E8T564_THEA1</name>
<evidence type="ECO:0000313" key="5">
    <source>
        <dbReference type="EMBL" id="ADU96402.1"/>
    </source>
</evidence>
<evidence type="ECO:0000256" key="1">
    <source>
        <dbReference type="ARBA" id="ARBA00022603"/>
    </source>
</evidence>
<dbReference type="eggNOG" id="COG2419">
    <property type="taxonomic scope" value="Bacteria"/>
</dbReference>
<evidence type="ECO:0000259" key="4">
    <source>
        <dbReference type="PROSITE" id="PS51675"/>
    </source>
</evidence>
<dbReference type="AlphaFoldDB" id="E8T564"/>
<sequence>MKFRKPKELVAEALVRTGVKRPKLLFQPGRGDFFNRIAYRLVKGDYGVVRAEELGEEIRPGKVVEECGELKLLAFRGAVEADAAVVRRPGTVDLSGVKLSYPDFAVDLSLSSELLPQERKSLAVQLEIAYGTVKDFFTPENFFLTGVTPEAQRFLGEFFSPRVPFPVLGSLKGYDTVIVLDPSGEKEFTHEEVTPNTLIVVGGIVDSSKRLEGSTRRIIPEAFHRRITYKGIVELVPDRINEIIKIVCDYLTSDSSLYEAVRRNLTRDSKLHFMRRLVQNSIVRFRYRGELLRGIPYDLYRKWKEELSLTDFYFRKAAKHVGGFFVFRPSIFDKVTGRERVRGKEVFVLKELNDEDVVVRYP</sequence>
<dbReference type="InterPro" id="IPR028564">
    <property type="entry name" value="MT_TRM10-typ"/>
</dbReference>
<dbReference type="PROSITE" id="PS51675">
    <property type="entry name" value="SAM_MT_TRM10"/>
    <property type="match status" value="1"/>
</dbReference>
<proteinExistence type="predicted"/>
<dbReference type="InterPro" id="IPR038459">
    <property type="entry name" value="MT_TRM10-typ_sf"/>
</dbReference>
<dbReference type="OrthoDB" id="10159at2"/>
<dbReference type="KEGG" id="tam:Theam_0430"/>
<dbReference type="GO" id="GO:0008168">
    <property type="term" value="F:methyltransferase activity"/>
    <property type="evidence" value="ECO:0007669"/>
    <property type="project" value="UniProtKB-KW"/>
</dbReference>
<keyword evidence="3" id="KW-0949">S-adenosyl-L-methionine</keyword>
<evidence type="ECO:0000256" key="2">
    <source>
        <dbReference type="ARBA" id="ARBA00022679"/>
    </source>
</evidence>
<evidence type="ECO:0000256" key="3">
    <source>
        <dbReference type="ARBA" id="ARBA00022691"/>
    </source>
</evidence>
<protein>
    <submittedName>
        <fullName evidence="5">tRNA (Guanine-N1-)-methyltransferase</fullName>
    </submittedName>
</protein>
<dbReference type="Gene3D" id="3.40.1280.30">
    <property type="match status" value="1"/>
</dbReference>
<accession>E8T564</accession>
<gene>
    <name evidence="5" type="ordered locus">Theam_0430</name>
</gene>
<dbReference type="RefSeq" id="WP_013537188.1">
    <property type="nucleotide sequence ID" value="NC_014926.1"/>
</dbReference>
<keyword evidence="1" id="KW-0489">Methyltransferase</keyword>
<reference evidence="5" key="1">
    <citation type="submission" date="2011-01" db="EMBL/GenBank/DDBJ databases">
        <title>Complete sequence of chromosome of Thermovibrio ammonificans HB-1.</title>
        <authorList>
            <consortium name="US DOE Joint Genome Institute"/>
            <person name="Lucas S."/>
            <person name="Copeland A."/>
            <person name="Lapidus A."/>
            <person name="Cheng J.-F."/>
            <person name="Goodwin L."/>
            <person name="Pitluck S."/>
            <person name="Davenport K."/>
            <person name="Detter J.C."/>
            <person name="Han C."/>
            <person name="Tapia R."/>
            <person name="Land M."/>
            <person name="Hauser L."/>
            <person name="Kyrpides N."/>
            <person name="Ivanova N."/>
            <person name="Ovchinnikova G."/>
            <person name="Vetriani C."/>
            <person name="Woyke T."/>
        </authorList>
    </citation>
    <scope>NUCLEOTIDE SEQUENCE [LARGE SCALE GENOMIC DNA]</scope>
    <source>
        <strain evidence="5">HB-1</strain>
    </source>
</reference>
<keyword evidence="2" id="KW-0808">Transferase</keyword>
<dbReference type="STRING" id="648996.Theam_0430"/>
<dbReference type="GO" id="GO:0032259">
    <property type="term" value="P:methylation"/>
    <property type="evidence" value="ECO:0007669"/>
    <property type="project" value="UniProtKB-KW"/>
</dbReference>
<dbReference type="HOGENOM" id="CLU_764896_0_0_0"/>
<evidence type="ECO:0000313" key="6">
    <source>
        <dbReference type="Proteomes" id="UP000006362"/>
    </source>
</evidence>
<feature type="domain" description="SAM-dependent MTase TRM10-type" evidence="4">
    <location>
        <begin position="89"/>
        <end position="272"/>
    </location>
</feature>
<organism evidence="5 6">
    <name type="scientific">Thermovibrio ammonificans (strain DSM 15698 / JCM 12110 / HB-1)</name>
    <dbReference type="NCBI Taxonomy" id="648996"/>
    <lineage>
        <taxon>Bacteria</taxon>
        <taxon>Pseudomonadati</taxon>
        <taxon>Aquificota</taxon>
        <taxon>Aquificia</taxon>
        <taxon>Desulfurobacteriales</taxon>
        <taxon>Desulfurobacteriaceae</taxon>
        <taxon>Thermovibrio</taxon>
    </lineage>
</organism>
<dbReference type="EMBL" id="CP002444">
    <property type="protein sequence ID" value="ADU96402.1"/>
    <property type="molecule type" value="Genomic_DNA"/>
</dbReference>
<dbReference type="Proteomes" id="UP000006362">
    <property type="component" value="Chromosome"/>
</dbReference>
<keyword evidence="6" id="KW-1185">Reference proteome</keyword>